<evidence type="ECO:0000313" key="2">
    <source>
        <dbReference type="Proteomes" id="UP000504610"/>
    </source>
</evidence>
<dbReference type="Pfam" id="PF24758">
    <property type="entry name" value="LRR_At5g56370"/>
    <property type="match status" value="2"/>
</dbReference>
<proteinExistence type="predicted"/>
<dbReference type="Proteomes" id="UP000504610">
    <property type="component" value="Chromosome 5"/>
</dbReference>
<dbReference type="KEGG" id="rsz:108858103"/>
<organism evidence="2 3">
    <name type="scientific">Raphanus sativus</name>
    <name type="common">Radish</name>
    <name type="synonym">Raphanus raphanistrum var. sativus</name>
    <dbReference type="NCBI Taxonomy" id="3726"/>
    <lineage>
        <taxon>Eukaryota</taxon>
        <taxon>Viridiplantae</taxon>
        <taxon>Streptophyta</taxon>
        <taxon>Embryophyta</taxon>
        <taxon>Tracheophyta</taxon>
        <taxon>Spermatophyta</taxon>
        <taxon>Magnoliopsida</taxon>
        <taxon>eudicotyledons</taxon>
        <taxon>Gunneridae</taxon>
        <taxon>Pentapetalae</taxon>
        <taxon>rosids</taxon>
        <taxon>malvids</taxon>
        <taxon>Brassicales</taxon>
        <taxon>Brassicaceae</taxon>
        <taxon>Brassiceae</taxon>
        <taxon>Raphanus</taxon>
    </lineage>
</organism>
<dbReference type="PANTHER" id="PTHR32153">
    <property type="entry name" value="OJ000223_09.16 PROTEIN"/>
    <property type="match status" value="1"/>
</dbReference>
<dbReference type="SUPFAM" id="SSF81383">
    <property type="entry name" value="F-box domain"/>
    <property type="match status" value="1"/>
</dbReference>
<keyword evidence="2" id="KW-1185">Reference proteome</keyword>
<dbReference type="InterPro" id="IPR055411">
    <property type="entry name" value="LRR_FXL15/At3g58940/PEG3-like"/>
</dbReference>
<gene>
    <name evidence="3" type="primary">LOC108858103</name>
</gene>
<dbReference type="GeneID" id="108858103"/>
<dbReference type="InterPro" id="IPR006553">
    <property type="entry name" value="Leu-rich_rpt_Cys-con_subtyp"/>
</dbReference>
<dbReference type="OrthoDB" id="1041001at2759"/>
<reference evidence="2" key="1">
    <citation type="journal article" date="2019" name="Database">
        <title>The radish genome database (RadishGD): an integrated information resource for radish genomics.</title>
        <authorList>
            <person name="Yu H.J."/>
            <person name="Baek S."/>
            <person name="Lee Y.J."/>
            <person name="Cho A."/>
            <person name="Mun J.H."/>
        </authorList>
    </citation>
    <scope>NUCLEOTIDE SEQUENCE [LARGE SCALE GENOMIC DNA]</scope>
    <source>
        <strain evidence="2">cv. WK10039</strain>
    </source>
</reference>
<name>A0A9W3DSA7_RAPSA</name>
<dbReference type="Pfam" id="PF00646">
    <property type="entry name" value="F-box"/>
    <property type="match status" value="1"/>
</dbReference>
<evidence type="ECO:0000313" key="3">
    <source>
        <dbReference type="RefSeq" id="XP_056866781.1"/>
    </source>
</evidence>
<dbReference type="Gene3D" id="3.80.10.10">
    <property type="entry name" value="Ribonuclease Inhibitor"/>
    <property type="match status" value="1"/>
</dbReference>
<accession>A0A9W3DSA7</accession>
<protein>
    <submittedName>
        <fullName evidence="3">F-box protein At5g03100-like</fullName>
    </submittedName>
</protein>
<dbReference type="SMART" id="SM00256">
    <property type="entry name" value="FBOX"/>
    <property type="match status" value="1"/>
</dbReference>
<feature type="domain" description="F-box" evidence="1">
    <location>
        <begin position="16"/>
        <end position="52"/>
    </location>
</feature>
<dbReference type="InterPro" id="IPR053781">
    <property type="entry name" value="F-box_AtFBL13-like"/>
</dbReference>
<dbReference type="SUPFAM" id="SSF52047">
    <property type="entry name" value="RNI-like"/>
    <property type="match status" value="1"/>
</dbReference>
<dbReference type="InterPro" id="IPR044997">
    <property type="entry name" value="F-box_plant"/>
</dbReference>
<dbReference type="CDD" id="cd22160">
    <property type="entry name" value="F-box_AtFBL13-like"/>
    <property type="match status" value="1"/>
</dbReference>
<reference evidence="3" key="2">
    <citation type="submission" date="2025-08" db="UniProtKB">
        <authorList>
            <consortium name="RefSeq"/>
        </authorList>
    </citation>
    <scope>IDENTIFICATION</scope>
    <source>
        <tissue evidence="3">Leaf</tissue>
    </source>
</reference>
<dbReference type="SMART" id="SM00367">
    <property type="entry name" value="LRR_CC"/>
    <property type="match status" value="3"/>
</dbReference>
<sequence>MSQIKMSDDMMIEGAEDLISNLPDAILQHILSFVPTKVAISTSLLSRRWRHVWCKVPSISLVVDTRTIASVNQTLTRYTALKMKSFHLTVEYVMESMQYTDRLIKFAMSHNVENLSLDFHCHYYEYKLPDFFYSSPSIKKLNVILNSCRTIVPECNVSWTSLQKLSLTCGSLSDESMAKILSGCPILEKLSLNFPRPRYRDYYDYYKLPDFFYSSSSSSFKQLNITLNRYHTIVVPECNVSWTSLQKLSLTCCSSLSDESMAKILSGCPVLEHLTLSHCGELNVLDLSESLRLRKLEVIRKMTSVKAARQIVAPHIHYLKLYDPHLSFTLVDVASLTEARLETSCVSLNSDSNADFLQVMVLKMLDKLKNAETLKLGRNFIQILSLAEIRGVPFPMLKVKAMTLDTKIGPYLIPGIERLLQNSPDLENLTVRGRSRFHIPVKFLDKYFKSIDGASWNEDSVDAKLEHVASVVELMLKNCTEKLDKMVVLLNEGYRKFKTEDLIATLSHHNNNVTIVISSMRVKIF</sequence>
<dbReference type="PROSITE" id="PS50181">
    <property type="entry name" value="FBOX"/>
    <property type="match status" value="1"/>
</dbReference>
<evidence type="ECO:0000259" key="1">
    <source>
        <dbReference type="PROSITE" id="PS50181"/>
    </source>
</evidence>
<dbReference type="AlphaFoldDB" id="A0A9W3DSA7"/>
<dbReference type="InterPro" id="IPR001810">
    <property type="entry name" value="F-box_dom"/>
</dbReference>
<dbReference type="InterPro" id="IPR032675">
    <property type="entry name" value="LRR_dom_sf"/>
</dbReference>
<dbReference type="InterPro" id="IPR036047">
    <property type="entry name" value="F-box-like_dom_sf"/>
</dbReference>
<dbReference type="Gene3D" id="1.20.1280.50">
    <property type="match status" value="1"/>
</dbReference>
<dbReference type="RefSeq" id="XP_056866781.1">
    <property type="nucleotide sequence ID" value="XM_057010801.1"/>
</dbReference>